<name>A0A0R3PRM6_ANGCS</name>
<protein>
    <submittedName>
        <fullName evidence="3">Kinesin motor domain-containing protein</fullName>
    </submittedName>
</protein>
<reference evidence="3" key="1">
    <citation type="submission" date="2017-02" db="UniProtKB">
        <authorList>
            <consortium name="WormBaseParasite"/>
        </authorList>
    </citation>
    <scope>IDENTIFICATION</scope>
</reference>
<dbReference type="EMBL" id="UYYA01004125">
    <property type="protein sequence ID" value="VDM59761.1"/>
    <property type="molecule type" value="Genomic_DNA"/>
</dbReference>
<organism evidence="3">
    <name type="scientific">Angiostrongylus costaricensis</name>
    <name type="common">Nematode worm</name>
    <dbReference type="NCBI Taxonomy" id="334426"/>
    <lineage>
        <taxon>Eukaryota</taxon>
        <taxon>Metazoa</taxon>
        <taxon>Ecdysozoa</taxon>
        <taxon>Nematoda</taxon>
        <taxon>Chromadorea</taxon>
        <taxon>Rhabditida</taxon>
        <taxon>Rhabditina</taxon>
        <taxon>Rhabditomorpha</taxon>
        <taxon>Strongyloidea</taxon>
        <taxon>Metastrongylidae</taxon>
        <taxon>Angiostrongylus</taxon>
    </lineage>
</organism>
<evidence type="ECO:0000313" key="3">
    <source>
        <dbReference type="WBParaSite" id="ACOC_0000817501-mRNA-1"/>
    </source>
</evidence>
<reference evidence="1 2" key="2">
    <citation type="submission" date="2018-11" db="EMBL/GenBank/DDBJ databases">
        <authorList>
            <consortium name="Pathogen Informatics"/>
        </authorList>
    </citation>
    <scope>NUCLEOTIDE SEQUENCE [LARGE SCALE GENOMIC DNA]</scope>
    <source>
        <strain evidence="1 2">Costa Rica</strain>
    </source>
</reference>
<evidence type="ECO:0000313" key="2">
    <source>
        <dbReference type="Proteomes" id="UP000267027"/>
    </source>
</evidence>
<accession>A0A0R3PRM6</accession>
<dbReference type="AlphaFoldDB" id="A0A0R3PRM6"/>
<sequence length="138" mass="15554">MLICIGVFHPGVRHASEKDKVRCFPSGGDETTPPIHDVYNTDVKLFLGTRDNRGVGDVSVLINTGVAIDTDSLKQLTTRIERLRLKISGYTAALRIFVVYAPSSSYDEEEAFYMDFEKFCIKDYTFFKVTIEGFIAEI</sequence>
<keyword evidence="2" id="KW-1185">Reference proteome</keyword>
<gene>
    <name evidence="1" type="ORF">ACOC_LOCUS8176</name>
</gene>
<dbReference type="Proteomes" id="UP000267027">
    <property type="component" value="Unassembled WGS sequence"/>
</dbReference>
<evidence type="ECO:0000313" key="1">
    <source>
        <dbReference type="EMBL" id="VDM59761.1"/>
    </source>
</evidence>
<proteinExistence type="predicted"/>
<dbReference type="WBParaSite" id="ACOC_0000817501-mRNA-1">
    <property type="protein sequence ID" value="ACOC_0000817501-mRNA-1"/>
    <property type="gene ID" value="ACOC_0000817501"/>
</dbReference>